<keyword evidence="1" id="KW-0472">Membrane</keyword>
<dbReference type="InterPro" id="IPR011990">
    <property type="entry name" value="TPR-like_helical_dom_sf"/>
</dbReference>
<dbReference type="SUPFAM" id="SSF48452">
    <property type="entry name" value="TPR-like"/>
    <property type="match status" value="1"/>
</dbReference>
<keyword evidence="3" id="KW-1185">Reference proteome</keyword>
<dbReference type="RefSeq" id="WP_284186069.1">
    <property type="nucleotide sequence ID" value="NZ_BSPV01000004.1"/>
</dbReference>
<dbReference type="Proteomes" id="UP001157156">
    <property type="component" value="Unassembled WGS sequence"/>
</dbReference>
<comment type="caution">
    <text evidence="2">The sequence shown here is derived from an EMBL/GenBank/DDBJ whole genome shotgun (WGS) entry which is preliminary data.</text>
</comment>
<dbReference type="PANTHER" id="PTHR47870">
    <property type="entry name" value="CYTOCHROME C-TYPE BIOGENESIS PROTEIN CCMH"/>
    <property type="match status" value="1"/>
</dbReference>
<keyword evidence="1" id="KW-1133">Transmembrane helix</keyword>
<dbReference type="Gene3D" id="1.25.40.10">
    <property type="entry name" value="Tetratricopeptide repeat domain"/>
    <property type="match status" value="1"/>
</dbReference>
<keyword evidence="1" id="KW-0812">Transmembrane</keyword>
<gene>
    <name evidence="2" type="primary">nrfG</name>
    <name evidence="2" type="ORF">GCM10007931_16190</name>
</gene>
<proteinExistence type="predicted"/>
<dbReference type="EMBL" id="BSPV01000004">
    <property type="protein sequence ID" value="GLT14644.1"/>
    <property type="molecule type" value="Genomic_DNA"/>
</dbReference>
<protein>
    <submittedName>
        <fullName evidence="2">Heme lyase (NrfEFG) for insertion of heme into c552, subunit NrfG</fullName>
    </submittedName>
</protein>
<feature type="transmembrane region" description="Helical" evidence="1">
    <location>
        <begin position="27"/>
        <end position="49"/>
    </location>
</feature>
<reference evidence="3" key="1">
    <citation type="journal article" date="2019" name="Int. J. Syst. Evol. Microbiol.">
        <title>The Global Catalogue of Microorganisms (GCM) 10K type strain sequencing project: providing services to taxonomists for standard genome sequencing and annotation.</title>
        <authorList>
            <consortium name="The Broad Institute Genomics Platform"/>
            <consortium name="The Broad Institute Genome Sequencing Center for Infectious Disease"/>
            <person name="Wu L."/>
            <person name="Ma J."/>
        </authorList>
    </citation>
    <scope>NUCLEOTIDE SEQUENCE [LARGE SCALE GENOMIC DNA]</scope>
    <source>
        <strain evidence="3">NBRC 111146</strain>
    </source>
</reference>
<dbReference type="PANTHER" id="PTHR47870:SF4">
    <property type="entry name" value="CYTOCHROME C-TYPE BIOGENESIS PROTEIN CYCH"/>
    <property type="match status" value="1"/>
</dbReference>
<name>A0ABQ6EPA1_9VIBR</name>
<evidence type="ECO:0000313" key="2">
    <source>
        <dbReference type="EMBL" id="GLT14644.1"/>
    </source>
</evidence>
<accession>A0ABQ6EPA1</accession>
<dbReference type="InterPro" id="IPR051263">
    <property type="entry name" value="C-type_cytochrome_biogenesis"/>
</dbReference>
<organism evidence="2 3">
    <name type="scientific">Vibrio algivorus</name>
    <dbReference type="NCBI Taxonomy" id="1667024"/>
    <lineage>
        <taxon>Bacteria</taxon>
        <taxon>Pseudomonadati</taxon>
        <taxon>Pseudomonadota</taxon>
        <taxon>Gammaproteobacteria</taxon>
        <taxon>Vibrionales</taxon>
        <taxon>Vibrionaceae</taxon>
        <taxon>Vibrio</taxon>
    </lineage>
</organism>
<evidence type="ECO:0000256" key="1">
    <source>
        <dbReference type="SAM" id="Phobius"/>
    </source>
</evidence>
<sequence>MIYMFLVVLLIVLLVWGHYLKSVSKPSYWVPVTISIFILTVSSVLYFNLGHSEFFLSDKSNEYTAANNLDNKSAHDVNREQVEKMQQRVLEDKQNGESWYALGNAYMYTNEFEHAATAFLYAERLAIKPQANIYAARATALYYANNQRFDSTIKTLLDKAQAIDPDNVPTLMLIASDHFLNAEYQDAIDTWQHALDTGHADVDRIAIIKAINQAKQFIN</sequence>
<keyword evidence="2" id="KW-0456">Lyase</keyword>
<dbReference type="GO" id="GO:0016829">
    <property type="term" value="F:lyase activity"/>
    <property type="evidence" value="ECO:0007669"/>
    <property type="project" value="UniProtKB-KW"/>
</dbReference>
<evidence type="ECO:0000313" key="3">
    <source>
        <dbReference type="Proteomes" id="UP001157156"/>
    </source>
</evidence>